<feature type="compositionally biased region" description="Low complexity" evidence="1">
    <location>
        <begin position="415"/>
        <end position="439"/>
    </location>
</feature>
<feature type="compositionally biased region" description="Low complexity" evidence="1">
    <location>
        <begin position="1167"/>
        <end position="1177"/>
    </location>
</feature>
<dbReference type="OrthoDB" id="332444at2759"/>
<feature type="compositionally biased region" description="Basic and acidic residues" evidence="1">
    <location>
        <begin position="1577"/>
        <end position="1610"/>
    </location>
</feature>
<evidence type="ECO:0000313" key="3">
    <source>
        <dbReference type="Proteomes" id="UP000221165"/>
    </source>
</evidence>
<dbReference type="InterPro" id="IPR036388">
    <property type="entry name" value="WH-like_DNA-bd_sf"/>
</dbReference>
<feature type="compositionally biased region" description="Low complexity" evidence="1">
    <location>
        <begin position="1628"/>
        <end position="1639"/>
    </location>
</feature>
<dbReference type="Proteomes" id="UP000221165">
    <property type="component" value="Unassembled WGS sequence"/>
</dbReference>
<feature type="region of interest" description="Disordered" evidence="1">
    <location>
        <begin position="788"/>
        <end position="972"/>
    </location>
</feature>
<organism evidence="2 3">
    <name type="scientific">Cystoisospora suis</name>
    <dbReference type="NCBI Taxonomy" id="483139"/>
    <lineage>
        <taxon>Eukaryota</taxon>
        <taxon>Sar</taxon>
        <taxon>Alveolata</taxon>
        <taxon>Apicomplexa</taxon>
        <taxon>Conoidasida</taxon>
        <taxon>Coccidia</taxon>
        <taxon>Eucoccidiorida</taxon>
        <taxon>Eimeriorina</taxon>
        <taxon>Sarcocystidae</taxon>
        <taxon>Cystoisospora</taxon>
    </lineage>
</organism>
<sequence>MRVKLTFSLLPLEGEETYQKASPVVSSLSLSSPYLCGNFGEKEEEEDILSFRPKKEEEICSSSLSPSFPSSSSFKNPTEKWLNLLYRRRRSYAYPFSFSQGSQYFQDSWYFVDIRCTYTIGHLKAQILYDLLQGSFNFFPSFPSEKKDDSSHRQQTCLVYQQENSRHARHFFSSSSPFIFLSLDGCLLPDHQPIQILENNDAITVCIYTPSPLIPFLLSSTSSSLSSSSHTNREEEEDFSERSVERRKKRNRSLEKRKKSLLLLANGGRLHPRNADEDALSSSSNSEEEEDDGKREKKKKKKLATTSPPSLTAKPVKTPAGQTTRQRLSLSSSSPSCGASHLLSRDFKKEGNLCEARQKPRKDHEESPPLSAVPPVCFSSSSSLVSSSSSSSLSSSSLHVVKRSKKDQAERRALSSSSFCMSSLQKSSPLSPSKSSLPCPKKKKKKTEEEEDKDLLSHEHKTRRKNVHLLGSVASSITHQHSKARENLLKRRGEEEGLKNKKNSEEKKKKITCRKEEGQDNERKGKKEEEEIQMMSLITSSSSAASSDASSSSSASGSEEEEEEEETTKKKKKLVSKDLDHLKKSLKKKSMSLAQGATRREVQEKKEQKRKPQPSTRHVNSSSRKKDEQGIKERMDSSSSSLSKPKGPEEKRRQTPHPMNTLSTSSSSSSGSGSSSEEEEEEGEGEEIVQGSKGTDAASHRKNEDSSRGRRREGDLPQNSFDHRNRNIPDRKQENLTRSCDTSSTSSSDSEEEEEERKMNERNRSCVKAGKGRGINLGRMPAVVAKALGKKKTSCSLQEKEMKTAISGVHTPEASSLTSPHPQPTTKRGGGDTPGVCTPHETPSLFQKTSNEESSLHDGKAHDRKNTSTSPDSSTFNKKKDDGNGYQAPYKNQEVYTSSFSSSSSSFSKNPLPTTNTKRNTSPFSSYMKTCQDTESHTPLSSSSSSPNSSSFSSSSLPSSSSSLSSSSSSPPLSSFVEWREASLESVYIGQWIVACFLSLENCMPVLTREKLLRIEDKDLHTRRLRLWEVREGSRENGFSLHASPAQGGNKKKTGKEGGKGARKEGRGKAGGGGGDEAEERNLRPRAVGRWRDWSDLTCIKATEDDLKSFEKSGGQGVHTPAMLPSLTQHQNIVDENNKKNPSSSFSFATSQMRSAPGMNPGKERCSSSSSSFSSSSGTPILRYQPRRELAKSKKEEDKEEDAADDSYDRRPKKSSVEHEENEKGFCLPEKKDEEKERSLEEKKNESKSHVSNSHMTPFSSSCSSLEASSLMHASCDSSSLHIEKKEMTFSPLASLSSSGVCTPGIKKDIEDDWETYILSDLRVKVTENESEFIAEHRASTGSFILPLPRDLVEDFKKKHLHSMREKKIDSNHDENHDENPMPSSPSSTLSSSSLYIDLEHADPCIKASAVKIVKEKLSQSRKALRRQFDFYFSSYNWLKDQHLRDLAKPCPLSLIKKIATFLIEETGDTSHSLPLGRACVEEMKKEDKKSEKDDKTNILEQDRKNGLPFLKENGASASEEKKEKEAVQEPERTGEMNEEKRQESEKEKDKGCEKEGVREEEDRTGSLIHHAHLSHRGGDTREEEKENRKEEGEKEQKEGEEGHHPRQVEEELCSTSSTSPVSKDINSSSLLSSSSSSSDMHPPDSIDNMTPMESASSSLSSSSSSINSSSSSSPLLSRSQAHSSDVSPHQETLQSSSPVSVSPSVPSISSSLPSPQSSSSPSPPAASSSSFLLSHLVGMPLHAVACFPRVEALSRDVNFIVQCLQSRKGLQNVYVLLNEEDRQYWLIRSLKAMKEDQKQENSSQRGYRDSSSSSFSSSFPYRHQQGEINGEEREAKMTGLAGRMRKDEEETNYQHLDSSTRRDGGGPRREGQGGRMRNRQEGRGRGGKSRRRWCGVAGVIGGP</sequence>
<feature type="compositionally biased region" description="Low complexity" evidence="1">
    <location>
        <begin position="1696"/>
        <end position="1726"/>
    </location>
</feature>
<feature type="compositionally biased region" description="Basic and acidic residues" evidence="1">
    <location>
        <begin position="698"/>
        <end position="735"/>
    </location>
</feature>
<feature type="compositionally biased region" description="Basic and acidic residues" evidence="1">
    <location>
        <begin position="1364"/>
        <end position="1380"/>
    </location>
</feature>
<feature type="compositionally biased region" description="Basic and acidic residues" evidence="1">
    <location>
        <begin position="1055"/>
        <end position="1068"/>
    </location>
</feature>
<feature type="compositionally biased region" description="Polar residues" evidence="1">
    <location>
        <begin position="1686"/>
        <end position="1695"/>
    </location>
</feature>
<dbReference type="EMBL" id="MIGC01002685">
    <property type="protein sequence ID" value="PHJ20587.1"/>
    <property type="molecule type" value="Genomic_DNA"/>
</dbReference>
<dbReference type="Gene3D" id="1.10.10.10">
    <property type="entry name" value="Winged helix-like DNA-binding domain superfamily/Winged helix DNA-binding domain"/>
    <property type="match status" value="1"/>
</dbReference>
<feature type="compositionally biased region" description="Polar residues" evidence="1">
    <location>
        <begin position="1250"/>
        <end position="1259"/>
    </location>
</feature>
<dbReference type="RefSeq" id="XP_067922274.1">
    <property type="nucleotide sequence ID" value="XM_068065752.1"/>
</dbReference>
<feature type="compositionally biased region" description="Low complexity" evidence="1">
    <location>
        <begin position="536"/>
        <end position="557"/>
    </location>
</feature>
<feature type="compositionally biased region" description="Polar residues" evidence="1">
    <location>
        <begin position="909"/>
        <end position="933"/>
    </location>
</feature>
<dbReference type="VEuPathDB" id="ToxoDB:CSUI_005580"/>
<keyword evidence="3" id="KW-1185">Reference proteome</keyword>
<feature type="compositionally biased region" description="Low complexity" evidence="1">
    <location>
        <begin position="379"/>
        <end position="398"/>
    </location>
</feature>
<feature type="region of interest" description="Disordered" evidence="1">
    <location>
        <begin position="225"/>
        <end position="774"/>
    </location>
</feature>
<evidence type="ECO:0000256" key="1">
    <source>
        <dbReference type="SAM" id="MobiDB-lite"/>
    </source>
</evidence>
<feature type="compositionally biased region" description="Basic and acidic residues" evidence="1">
    <location>
        <begin position="1207"/>
        <end position="1249"/>
    </location>
</feature>
<feature type="compositionally biased region" description="Basic and acidic residues" evidence="1">
    <location>
        <begin position="1859"/>
        <end position="1885"/>
    </location>
</feature>
<feature type="region of interest" description="Disordered" evidence="1">
    <location>
        <begin position="1038"/>
        <end position="1084"/>
    </location>
</feature>
<feature type="compositionally biased region" description="Basic and acidic residues" evidence="1">
    <location>
        <begin position="1484"/>
        <end position="1506"/>
    </location>
</feature>
<feature type="compositionally biased region" description="Basic and acidic residues" evidence="1">
    <location>
        <begin position="483"/>
        <end position="529"/>
    </location>
</feature>
<feature type="compositionally biased region" description="Basic and acidic residues" evidence="1">
    <location>
        <begin position="343"/>
        <end position="367"/>
    </location>
</feature>
<proteinExistence type="predicted"/>
<feature type="compositionally biased region" description="Low complexity" evidence="1">
    <location>
        <begin position="1811"/>
        <end position="1820"/>
    </location>
</feature>
<name>A0A2C6KT99_9APIC</name>
<feature type="compositionally biased region" description="Polar residues" evidence="1">
    <location>
        <begin position="867"/>
        <end position="876"/>
    </location>
</feature>
<gene>
    <name evidence="2" type="ORF">CSUI_005580</name>
</gene>
<feature type="compositionally biased region" description="Low complexity" evidence="1">
    <location>
        <begin position="665"/>
        <end position="675"/>
    </location>
</feature>
<evidence type="ECO:0000313" key="2">
    <source>
        <dbReference type="EMBL" id="PHJ20587.1"/>
    </source>
</evidence>
<feature type="compositionally biased region" description="Basic residues" evidence="1">
    <location>
        <begin position="245"/>
        <end position="260"/>
    </location>
</feature>
<feature type="compositionally biased region" description="Low complexity" evidence="1">
    <location>
        <begin position="1655"/>
        <end position="1685"/>
    </location>
</feature>
<feature type="compositionally biased region" description="Low complexity" evidence="1">
    <location>
        <begin position="898"/>
        <end position="908"/>
    </location>
</feature>
<feature type="compositionally biased region" description="Acidic residues" evidence="1">
    <location>
        <begin position="676"/>
        <end position="687"/>
    </location>
</feature>
<feature type="compositionally biased region" description="Basic and acidic residues" evidence="1">
    <location>
        <begin position="1519"/>
        <end position="1565"/>
    </location>
</feature>
<feature type="region of interest" description="Disordered" evidence="1">
    <location>
        <begin position="1364"/>
        <end position="1391"/>
    </location>
</feature>
<protein>
    <submittedName>
        <fullName evidence="2">Uncharacterized protein</fullName>
    </submittedName>
</protein>
<feature type="compositionally biased region" description="Basic and acidic residues" evidence="1">
    <location>
        <begin position="850"/>
        <end position="866"/>
    </location>
</feature>
<feature type="compositionally biased region" description="Low complexity" evidence="1">
    <location>
        <begin position="328"/>
        <end position="342"/>
    </location>
</feature>
<comment type="caution">
    <text evidence="2">The sequence shown here is derived from an EMBL/GenBank/DDBJ whole genome shotgun (WGS) entry which is preliminary data.</text>
</comment>
<feature type="compositionally biased region" description="Basic and acidic residues" evidence="1">
    <location>
        <begin position="624"/>
        <end position="636"/>
    </location>
</feature>
<feature type="region of interest" description="Disordered" evidence="1">
    <location>
        <begin position="1484"/>
        <end position="1726"/>
    </location>
</feature>
<feature type="compositionally biased region" description="Low complexity" evidence="1">
    <location>
        <begin position="939"/>
        <end position="972"/>
    </location>
</feature>
<feature type="compositionally biased region" description="Polar residues" evidence="1">
    <location>
        <begin position="813"/>
        <end position="826"/>
    </location>
</feature>
<feature type="compositionally biased region" description="Basic and acidic residues" evidence="1">
    <location>
        <begin position="598"/>
        <end position="607"/>
    </location>
</feature>
<reference evidence="2 3" key="1">
    <citation type="journal article" date="2017" name="Int. J. Parasitol.">
        <title>The genome of the protozoan parasite Cystoisospora suis and a reverse vaccinology approach to identify vaccine candidates.</title>
        <authorList>
            <person name="Palmieri N."/>
            <person name="Shrestha A."/>
            <person name="Ruttkowski B."/>
            <person name="Beck T."/>
            <person name="Vogl C."/>
            <person name="Tomley F."/>
            <person name="Blake D.P."/>
            <person name="Joachim A."/>
        </authorList>
    </citation>
    <scope>NUCLEOTIDE SEQUENCE [LARGE SCALE GENOMIC DNA]</scope>
    <source>
        <strain evidence="2 3">Wien I</strain>
    </source>
</reference>
<feature type="compositionally biased region" description="Basic and acidic residues" evidence="1">
    <location>
        <begin position="1186"/>
        <end position="1197"/>
    </location>
</feature>
<feature type="region of interest" description="Disordered" evidence="1">
    <location>
        <begin position="1135"/>
        <end position="1263"/>
    </location>
</feature>
<accession>A0A2C6KT99</accession>
<dbReference type="GeneID" id="94428963"/>
<feature type="region of interest" description="Disordered" evidence="1">
    <location>
        <begin position="1795"/>
        <end position="1904"/>
    </location>
</feature>
<feature type="compositionally biased region" description="Polar residues" evidence="1">
    <location>
        <begin position="1614"/>
        <end position="1627"/>
    </location>
</feature>